<gene>
    <name evidence="1" type="ORF">L195_g038826</name>
</gene>
<protein>
    <submittedName>
        <fullName evidence="1">Uncharacterized protein</fullName>
    </submittedName>
</protein>
<organism evidence="1 2">
    <name type="scientific">Trifolium pratense</name>
    <name type="common">Red clover</name>
    <dbReference type="NCBI Taxonomy" id="57577"/>
    <lineage>
        <taxon>Eukaryota</taxon>
        <taxon>Viridiplantae</taxon>
        <taxon>Streptophyta</taxon>
        <taxon>Embryophyta</taxon>
        <taxon>Tracheophyta</taxon>
        <taxon>Spermatophyta</taxon>
        <taxon>Magnoliopsida</taxon>
        <taxon>eudicotyledons</taxon>
        <taxon>Gunneridae</taxon>
        <taxon>Pentapetalae</taxon>
        <taxon>rosids</taxon>
        <taxon>fabids</taxon>
        <taxon>Fabales</taxon>
        <taxon>Fabaceae</taxon>
        <taxon>Papilionoideae</taxon>
        <taxon>50 kb inversion clade</taxon>
        <taxon>NPAAA clade</taxon>
        <taxon>Hologalegina</taxon>
        <taxon>IRL clade</taxon>
        <taxon>Trifolieae</taxon>
        <taxon>Trifolium</taxon>
    </lineage>
</organism>
<dbReference type="Proteomes" id="UP000236291">
    <property type="component" value="Unassembled WGS sequence"/>
</dbReference>
<sequence>MLCSFNSSTEIVECSHPLCLTVMGYWTDTSCGRWTQFLSYAKDNIIAIMI</sequence>
<evidence type="ECO:0000313" key="1">
    <source>
        <dbReference type="EMBL" id="PNX82791.1"/>
    </source>
</evidence>
<reference evidence="1 2" key="2">
    <citation type="journal article" date="2017" name="Front. Plant Sci.">
        <title>Gene Classification and Mining of Molecular Markers Useful in Red Clover (Trifolium pratense) Breeding.</title>
        <authorList>
            <person name="Istvanek J."/>
            <person name="Dluhosova J."/>
            <person name="Dluhos P."/>
            <person name="Patkova L."/>
            <person name="Nedelnik J."/>
            <person name="Repkova J."/>
        </authorList>
    </citation>
    <scope>NUCLEOTIDE SEQUENCE [LARGE SCALE GENOMIC DNA]</scope>
    <source>
        <strain evidence="2">cv. Tatra</strain>
        <tissue evidence="1">Young leaves</tissue>
    </source>
</reference>
<reference evidence="1 2" key="1">
    <citation type="journal article" date="2014" name="Am. J. Bot.">
        <title>Genome assembly and annotation for red clover (Trifolium pratense; Fabaceae).</title>
        <authorList>
            <person name="Istvanek J."/>
            <person name="Jaros M."/>
            <person name="Krenek A."/>
            <person name="Repkova J."/>
        </authorList>
    </citation>
    <scope>NUCLEOTIDE SEQUENCE [LARGE SCALE GENOMIC DNA]</scope>
    <source>
        <strain evidence="2">cv. Tatra</strain>
        <tissue evidence="1">Young leaves</tissue>
    </source>
</reference>
<proteinExistence type="predicted"/>
<name>A0A2K3LW72_TRIPR</name>
<evidence type="ECO:0000313" key="2">
    <source>
        <dbReference type="Proteomes" id="UP000236291"/>
    </source>
</evidence>
<comment type="caution">
    <text evidence="1">The sequence shown here is derived from an EMBL/GenBank/DDBJ whole genome shotgun (WGS) entry which is preliminary data.</text>
</comment>
<dbReference type="AlphaFoldDB" id="A0A2K3LW72"/>
<dbReference type="EMBL" id="ASHM01042734">
    <property type="protein sequence ID" value="PNX82791.1"/>
    <property type="molecule type" value="Genomic_DNA"/>
</dbReference>
<accession>A0A2K3LW72</accession>
<feature type="non-terminal residue" evidence="1">
    <location>
        <position position="50"/>
    </location>
</feature>